<evidence type="ECO:0000313" key="5">
    <source>
        <dbReference type="Proteomes" id="UP000671914"/>
    </source>
</evidence>
<dbReference type="NCBIfam" id="NF001311">
    <property type="entry name" value="PRK00258.1-3"/>
    <property type="match status" value="1"/>
</dbReference>
<name>A0A975FLC1_9MICO</name>
<dbReference type="KEGG" id="aarc:G127AT_15370"/>
<sequence length="275" mass="29092">MASERRLAVLGSPIAHSKSPALHRAAFRQLGLDWHYSAIEVGVGGLEAFLADLDPRWRGLSLTMPLKHEVRALLDEEDRRAAMTGVVNTLLLADDGRRIGFNTDVPGIALALAEGGVERAERAAVIGGGATAASAVAALAEIGAGVVRLFVRHPERAEATASLGRELGLDVEVFRIADLAAAEAVEVTISTVPGGAELSAEPSEAMRGSVLLDVAYEPWPSRLAVLWEEAGGQVVPGIRMLVHQALLQVRIFVSGDPFTPLPDEPAVLDAMRRAL</sequence>
<dbReference type="PANTHER" id="PTHR21089">
    <property type="entry name" value="SHIKIMATE DEHYDROGENASE"/>
    <property type="match status" value="1"/>
</dbReference>
<dbReference type="InterPro" id="IPR046346">
    <property type="entry name" value="Aminoacid_DH-like_N_sf"/>
</dbReference>
<keyword evidence="2" id="KW-0028">Amino-acid biosynthesis</keyword>
<dbReference type="RefSeq" id="WP_210898367.1">
    <property type="nucleotide sequence ID" value="NZ_CP071696.1"/>
</dbReference>
<dbReference type="Gene3D" id="3.40.50.720">
    <property type="entry name" value="NAD(P)-binding Rossmann-like Domain"/>
    <property type="match status" value="1"/>
</dbReference>
<dbReference type="PANTHER" id="PTHR21089:SF1">
    <property type="entry name" value="BIFUNCTIONAL 3-DEHYDROQUINATE DEHYDRATASE_SHIKIMATE DEHYDROGENASE, CHLOROPLASTIC"/>
    <property type="match status" value="1"/>
</dbReference>
<organism evidence="4 5">
    <name type="scientific">Agromyces archimandritae</name>
    <dbReference type="NCBI Taxonomy" id="2781962"/>
    <lineage>
        <taxon>Bacteria</taxon>
        <taxon>Bacillati</taxon>
        <taxon>Actinomycetota</taxon>
        <taxon>Actinomycetes</taxon>
        <taxon>Micrococcales</taxon>
        <taxon>Microbacteriaceae</taxon>
        <taxon>Agromyces</taxon>
    </lineage>
</organism>
<keyword evidence="4" id="KW-0560">Oxidoreductase</keyword>
<dbReference type="InterPro" id="IPR022893">
    <property type="entry name" value="Shikimate_DH_fam"/>
</dbReference>
<reference evidence="4" key="1">
    <citation type="submission" date="2021-03" db="EMBL/GenBank/DDBJ databases">
        <title>Agromyces archimandritus sp. nov., isolated from the cockroach Archimandrita tessellata.</title>
        <authorList>
            <person name="Guzman J."/>
            <person name="Ortuzar M."/>
            <person name="Poehlein A."/>
            <person name="Daniel R."/>
            <person name="Trujillo M."/>
            <person name="Vilcinskas A."/>
        </authorList>
    </citation>
    <scope>NUCLEOTIDE SEQUENCE</scope>
    <source>
        <strain evidence="4">G127AT</strain>
    </source>
</reference>
<feature type="domain" description="Shikimate dehydrogenase substrate binding N-terminal" evidence="3">
    <location>
        <begin position="9"/>
        <end position="90"/>
    </location>
</feature>
<keyword evidence="5" id="KW-1185">Reference proteome</keyword>
<dbReference type="Gene3D" id="3.40.50.10860">
    <property type="entry name" value="Leucine Dehydrogenase, chain A, domain 1"/>
    <property type="match status" value="1"/>
</dbReference>
<dbReference type="GO" id="GO:0004764">
    <property type="term" value="F:shikimate 3-dehydrogenase (NADP+) activity"/>
    <property type="evidence" value="ECO:0007669"/>
    <property type="project" value="UniProtKB-EC"/>
</dbReference>
<dbReference type="GO" id="GO:0019632">
    <property type="term" value="P:shikimate metabolic process"/>
    <property type="evidence" value="ECO:0007669"/>
    <property type="project" value="TreeGrafter"/>
</dbReference>
<dbReference type="GO" id="GO:0050661">
    <property type="term" value="F:NADP binding"/>
    <property type="evidence" value="ECO:0007669"/>
    <property type="project" value="TreeGrafter"/>
</dbReference>
<dbReference type="InterPro" id="IPR013708">
    <property type="entry name" value="Shikimate_DH-bd_N"/>
</dbReference>
<evidence type="ECO:0000313" key="4">
    <source>
        <dbReference type="EMBL" id="QTX04605.1"/>
    </source>
</evidence>
<dbReference type="Proteomes" id="UP000671914">
    <property type="component" value="Chromosome"/>
</dbReference>
<dbReference type="AlphaFoldDB" id="A0A975FLC1"/>
<gene>
    <name evidence="4" type="ORF">G127AT_15370</name>
</gene>
<dbReference type="Pfam" id="PF08501">
    <property type="entry name" value="Shikimate_dh_N"/>
    <property type="match status" value="1"/>
</dbReference>
<dbReference type="GO" id="GO:0009423">
    <property type="term" value="P:chorismate biosynthetic process"/>
    <property type="evidence" value="ECO:0007669"/>
    <property type="project" value="TreeGrafter"/>
</dbReference>
<protein>
    <submittedName>
        <fullName evidence="4">Shikimate dehydrogenase</fullName>
        <ecNumber evidence="4">1.1.1.25</ecNumber>
    </submittedName>
</protein>
<proteinExistence type="predicted"/>
<dbReference type="EMBL" id="CP071696">
    <property type="protein sequence ID" value="QTX04605.1"/>
    <property type="molecule type" value="Genomic_DNA"/>
</dbReference>
<dbReference type="InterPro" id="IPR036291">
    <property type="entry name" value="NAD(P)-bd_dom_sf"/>
</dbReference>
<evidence type="ECO:0000256" key="1">
    <source>
        <dbReference type="ARBA" id="ARBA00004871"/>
    </source>
</evidence>
<evidence type="ECO:0000259" key="3">
    <source>
        <dbReference type="Pfam" id="PF08501"/>
    </source>
</evidence>
<dbReference type="SUPFAM" id="SSF53223">
    <property type="entry name" value="Aminoacid dehydrogenase-like, N-terminal domain"/>
    <property type="match status" value="1"/>
</dbReference>
<dbReference type="EC" id="1.1.1.25" evidence="4"/>
<keyword evidence="2" id="KW-0057">Aromatic amino acid biosynthesis</keyword>
<accession>A0A975FLC1</accession>
<dbReference type="GO" id="GO:0009073">
    <property type="term" value="P:aromatic amino acid family biosynthetic process"/>
    <property type="evidence" value="ECO:0007669"/>
    <property type="project" value="UniProtKB-KW"/>
</dbReference>
<dbReference type="SUPFAM" id="SSF51735">
    <property type="entry name" value="NAD(P)-binding Rossmann-fold domains"/>
    <property type="match status" value="1"/>
</dbReference>
<comment type="pathway">
    <text evidence="1">Metabolic intermediate biosynthesis; chorismate biosynthesis; chorismate from D-erythrose 4-phosphate and phosphoenolpyruvate: step 4/7.</text>
</comment>
<dbReference type="GO" id="GO:0005829">
    <property type="term" value="C:cytosol"/>
    <property type="evidence" value="ECO:0007669"/>
    <property type="project" value="TreeGrafter"/>
</dbReference>
<evidence type="ECO:0000256" key="2">
    <source>
        <dbReference type="ARBA" id="ARBA00023141"/>
    </source>
</evidence>